<evidence type="ECO:0000313" key="2">
    <source>
        <dbReference type="EMBL" id="KIP19918.1"/>
    </source>
</evidence>
<dbReference type="Pfam" id="PF06114">
    <property type="entry name" value="Peptidase_M78"/>
    <property type="match status" value="1"/>
</dbReference>
<keyword evidence="3" id="KW-1185">Reference proteome</keyword>
<gene>
    <name evidence="2" type="ORF">JV16_02935</name>
</gene>
<protein>
    <recommendedName>
        <fullName evidence="1">IrrE N-terminal-like domain-containing protein</fullName>
    </recommendedName>
</protein>
<dbReference type="EMBL" id="JXTG01000037">
    <property type="protein sequence ID" value="KIP19918.1"/>
    <property type="molecule type" value="Genomic_DNA"/>
</dbReference>
<name>A0A0D0HQ09_9BACL</name>
<dbReference type="RefSeq" id="WP_052481274.1">
    <property type="nucleotide sequence ID" value="NZ_JXTG01000037.1"/>
</dbReference>
<dbReference type="AlphaFoldDB" id="A0A0D0HQ09"/>
<organism evidence="2 3">
    <name type="scientific">Anoxybacillus ayderensis</name>
    <dbReference type="NCBI Taxonomy" id="265546"/>
    <lineage>
        <taxon>Bacteria</taxon>
        <taxon>Bacillati</taxon>
        <taxon>Bacillota</taxon>
        <taxon>Bacilli</taxon>
        <taxon>Bacillales</taxon>
        <taxon>Anoxybacillaceae</taxon>
        <taxon>Anoxybacillus</taxon>
    </lineage>
</organism>
<reference evidence="2 3" key="1">
    <citation type="submission" date="2015-01" db="EMBL/GenBank/DDBJ databases">
        <title>Genome sequence of Anoxybacillus ayderensis strain AB04.</title>
        <authorList>
            <person name="Belduz A.O."/>
            <person name="Canakci S."/>
            <person name="Chan K.-G."/>
            <person name="Kahar U.M."/>
            <person name="Yaakob A.S."/>
            <person name="Chan C.S."/>
            <person name="Goh K.M."/>
        </authorList>
    </citation>
    <scope>NUCLEOTIDE SEQUENCE [LARGE SCALE GENOMIC DNA]</scope>
    <source>
        <strain evidence="2 3">AB04</strain>
    </source>
</reference>
<proteinExistence type="predicted"/>
<dbReference type="PATRIC" id="fig|265546.4.peg.2920"/>
<evidence type="ECO:0000313" key="3">
    <source>
        <dbReference type="Proteomes" id="UP000032047"/>
    </source>
</evidence>
<dbReference type="InterPro" id="IPR010359">
    <property type="entry name" value="IrrE_HExxH"/>
</dbReference>
<feature type="domain" description="IrrE N-terminal-like" evidence="1">
    <location>
        <begin position="38"/>
        <end position="150"/>
    </location>
</feature>
<dbReference type="Proteomes" id="UP000032047">
    <property type="component" value="Unassembled WGS sequence"/>
</dbReference>
<sequence length="231" mass="27042">MKCSLYHFTPIEQYVCNLYKSLSISNPYQLDMIDIAAKLNIWLHFADIRSTAIERNGVYSIIIDRRLTRQRQWQDFGHELCHVLRHSGNQLILPESMVQLQEAQAVNFAFHFCVPTFMLLELKLPTTEKEIVYMLSETFGVEPLFAKRRWERFMEQWNSYQFYEVLSNHMQIAETTATASSDDTASSLHLLHEYAAAHDGSLFIDGNLTDEEQQEIIRYLQQIDQIHSKTS</sequence>
<comment type="caution">
    <text evidence="2">The sequence shown here is derived from an EMBL/GenBank/DDBJ whole genome shotgun (WGS) entry which is preliminary data.</text>
</comment>
<evidence type="ECO:0000259" key="1">
    <source>
        <dbReference type="Pfam" id="PF06114"/>
    </source>
</evidence>
<accession>A0A0D0HQ09</accession>